<evidence type="ECO:0000259" key="1">
    <source>
        <dbReference type="Pfam" id="PF01710"/>
    </source>
</evidence>
<organism evidence="2 3">
    <name type="scientific">Bradyrhizobium vignae</name>
    <dbReference type="NCBI Taxonomy" id="1549949"/>
    <lineage>
        <taxon>Bacteria</taxon>
        <taxon>Pseudomonadati</taxon>
        <taxon>Pseudomonadota</taxon>
        <taxon>Alphaproteobacteria</taxon>
        <taxon>Hyphomicrobiales</taxon>
        <taxon>Nitrobacteraceae</taxon>
        <taxon>Bradyrhizobium</taxon>
    </lineage>
</organism>
<dbReference type="AlphaFoldDB" id="A0A2U3Q954"/>
<sequence length="127" mass="14477">MAHGEALRIRVIKAVVEDGLSRNEAARVFRVGIASAIRWVKAFEETQRTAALPTGGDRRSVLKPHRDWLLELRRKENDLTLDAIAERLLRRHGVEADKSMLSRFFAGEGISFKKNRARQRTGSSRLR</sequence>
<dbReference type="InterPro" id="IPR002622">
    <property type="entry name" value="Transposase_14"/>
</dbReference>
<gene>
    <name evidence="2" type="ORF">BRAD3257_7175</name>
</gene>
<reference evidence="2 3" key="1">
    <citation type="submission" date="2018-03" db="EMBL/GenBank/DDBJ databases">
        <authorList>
            <person name="Gully D."/>
        </authorList>
    </citation>
    <scope>NUCLEOTIDE SEQUENCE [LARGE SCALE GENOMIC DNA]</scope>
    <source>
        <strain evidence="2">ORS3257</strain>
    </source>
</reference>
<dbReference type="SUPFAM" id="SSF46689">
    <property type="entry name" value="Homeodomain-like"/>
    <property type="match status" value="1"/>
</dbReference>
<accession>A0A2U3Q954</accession>
<dbReference type="InterPro" id="IPR009057">
    <property type="entry name" value="Homeodomain-like_sf"/>
</dbReference>
<evidence type="ECO:0000313" key="3">
    <source>
        <dbReference type="Proteomes" id="UP000246085"/>
    </source>
</evidence>
<dbReference type="EMBL" id="LS398110">
    <property type="protein sequence ID" value="SPP97971.1"/>
    <property type="molecule type" value="Genomic_DNA"/>
</dbReference>
<dbReference type="Pfam" id="PF01710">
    <property type="entry name" value="HTH_Tnp_IS630"/>
    <property type="match status" value="1"/>
</dbReference>
<dbReference type="Proteomes" id="UP000246085">
    <property type="component" value="Chromosome BRAD3257"/>
</dbReference>
<dbReference type="KEGG" id="bvz:BRAD3257_7175"/>
<name>A0A2U3Q954_9BRAD</name>
<feature type="domain" description="Transposase Synechocystis PCC 6803" evidence="1">
    <location>
        <begin position="1"/>
        <end position="44"/>
    </location>
</feature>
<evidence type="ECO:0000313" key="2">
    <source>
        <dbReference type="EMBL" id="SPP97971.1"/>
    </source>
</evidence>
<proteinExistence type="predicted"/>
<protein>
    <recommendedName>
        <fullName evidence="1">Transposase Synechocystis PCC 6803 domain-containing protein</fullName>
    </recommendedName>
</protein>